<organism evidence="1 2">
    <name type="scientific">Sinocyclocheilus grahami</name>
    <name type="common">Dianchi golden-line fish</name>
    <name type="synonym">Barbus grahami</name>
    <dbReference type="NCBI Taxonomy" id="75366"/>
    <lineage>
        <taxon>Eukaryota</taxon>
        <taxon>Metazoa</taxon>
        <taxon>Chordata</taxon>
        <taxon>Craniata</taxon>
        <taxon>Vertebrata</taxon>
        <taxon>Euteleostomi</taxon>
        <taxon>Actinopterygii</taxon>
        <taxon>Neopterygii</taxon>
        <taxon>Teleostei</taxon>
        <taxon>Ostariophysi</taxon>
        <taxon>Cypriniformes</taxon>
        <taxon>Cyprinidae</taxon>
        <taxon>Cyprininae</taxon>
        <taxon>Sinocyclocheilus</taxon>
    </lineage>
</organism>
<dbReference type="GO" id="GO:0007368">
    <property type="term" value="P:determination of left/right symmetry"/>
    <property type="evidence" value="ECO:0007669"/>
    <property type="project" value="TreeGrafter"/>
</dbReference>
<sequence>CDKVEKNRNYQAAVNADNLGIKLNRKIPALFSNRAACHLKLRNLHKAIEDSSQALELLTPAVAANAPARLKAHVRRGTAFCELQLYVEGTGLYSISMQNTSTSAVI</sequence>
<dbReference type="GO" id="GO:0036158">
    <property type="term" value="P:outer dynein arm assembly"/>
    <property type="evidence" value="ECO:0007669"/>
    <property type="project" value="TreeGrafter"/>
</dbReference>
<dbReference type="Proteomes" id="UP000472262">
    <property type="component" value="Unassembled WGS sequence"/>
</dbReference>
<dbReference type="GO" id="GO:0003351">
    <property type="term" value="P:epithelial cilium movement involved in extracellular fluid movement"/>
    <property type="evidence" value="ECO:0007669"/>
    <property type="project" value="TreeGrafter"/>
</dbReference>
<proteinExistence type="predicted"/>
<dbReference type="GO" id="GO:0007507">
    <property type="term" value="P:heart development"/>
    <property type="evidence" value="ECO:0007669"/>
    <property type="project" value="TreeGrafter"/>
</dbReference>
<evidence type="ECO:0000313" key="1">
    <source>
        <dbReference type="Ensembl" id="ENSSGRP00000092886.1"/>
    </source>
</evidence>
<reference evidence="1" key="1">
    <citation type="submission" date="2025-08" db="UniProtKB">
        <authorList>
            <consortium name="Ensembl"/>
        </authorList>
    </citation>
    <scope>IDENTIFICATION</scope>
</reference>
<dbReference type="AlphaFoldDB" id="A0A672RUW8"/>
<dbReference type="Ensembl" id="ENSSGRT00000098853.1">
    <property type="protein sequence ID" value="ENSSGRP00000092886.1"/>
    <property type="gene ID" value="ENSSGRG00000046511.1"/>
</dbReference>
<name>A0A672RUW8_SINGR</name>
<dbReference type="GO" id="GO:0036159">
    <property type="term" value="P:inner dynein arm assembly"/>
    <property type="evidence" value="ECO:0007669"/>
    <property type="project" value="TreeGrafter"/>
</dbReference>
<dbReference type="InterPro" id="IPR052004">
    <property type="entry name" value="Dynein_assembly_factor_4"/>
</dbReference>
<dbReference type="PANTHER" id="PTHR46492:SF1">
    <property type="entry name" value="DYNEIN AXONEMAL ASSEMBLY FACTOR 4"/>
    <property type="match status" value="1"/>
</dbReference>
<dbReference type="InParanoid" id="A0A672RUW8"/>
<dbReference type="Gene3D" id="1.25.40.10">
    <property type="entry name" value="Tetratricopeptide repeat domain"/>
    <property type="match status" value="1"/>
</dbReference>
<protein>
    <recommendedName>
        <fullName evidence="3">Tetratricopeptide repeat domain 28</fullName>
    </recommendedName>
</protein>
<accession>A0A672RUW8</accession>
<dbReference type="GO" id="GO:0030331">
    <property type="term" value="F:nuclear estrogen receptor binding"/>
    <property type="evidence" value="ECO:0007669"/>
    <property type="project" value="TreeGrafter"/>
</dbReference>
<dbReference type="SUPFAM" id="SSF48452">
    <property type="entry name" value="TPR-like"/>
    <property type="match status" value="1"/>
</dbReference>
<evidence type="ECO:0008006" key="3">
    <source>
        <dbReference type="Google" id="ProtNLM"/>
    </source>
</evidence>
<keyword evidence="2" id="KW-1185">Reference proteome</keyword>
<dbReference type="InterPro" id="IPR011990">
    <property type="entry name" value="TPR-like_helical_dom_sf"/>
</dbReference>
<dbReference type="PANTHER" id="PTHR46492">
    <property type="entry name" value="DYNEIN ASSEMBLY FACTOR 4, AXONEMAL"/>
    <property type="match status" value="1"/>
</dbReference>
<reference evidence="1" key="2">
    <citation type="submission" date="2025-09" db="UniProtKB">
        <authorList>
            <consortium name="Ensembl"/>
        </authorList>
    </citation>
    <scope>IDENTIFICATION</scope>
</reference>
<dbReference type="GO" id="GO:0005576">
    <property type="term" value="C:extracellular region"/>
    <property type="evidence" value="ECO:0007669"/>
    <property type="project" value="GOC"/>
</dbReference>
<evidence type="ECO:0000313" key="2">
    <source>
        <dbReference type="Proteomes" id="UP000472262"/>
    </source>
</evidence>